<proteinExistence type="predicted"/>
<dbReference type="InterPro" id="IPR013096">
    <property type="entry name" value="Cupin_2"/>
</dbReference>
<comment type="caution">
    <text evidence="3">The sequence shown here is derived from an EMBL/GenBank/DDBJ whole genome shotgun (WGS) entry which is preliminary data.</text>
</comment>
<dbReference type="SUPFAM" id="SSF51182">
    <property type="entry name" value="RmlC-like cupins"/>
    <property type="match status" value="1"/>
</dbReference>
<dbReference type="Pfam" id="PF07883">
    <property type="entry name" value="Cupin_2"/>
    <property type="match status" value="1"/>
</dbReference>
<evidence type="ECO:0000259" key="2">
    <source>
        <dbReference type="Pfam" id="PF07883"/>
    </source>
</evidence>
<dbReference type="RefSeq" id="WP_228353819.1">
    <property type="nucleotide sequence ID" value="NZ_JACEGA010000001.1"/>
</dbReference>
<gene>
    <name evidence="3" type="ORF">H0486_15215</name>
</gene>
<dbReference type="EMBL" id="JACEGA010000001">
    <property type="protein sequence ID" value="MBB2184228.1"/>
    <property type="molecule type" value="Genomic_DNA"/>
</dbReference>
<dbReference type="CDD" id="cd06985">
    <property type="entry name" value="cupin_BF4112"/>
    <property type="match status" value="1"/>
</dbReference>
<name>A0A839K4D1_9FIRM</name>
<keyword evidence="4" id="KW-1185">Reference proteome</keyword>
<dbReference type="GO" id="GO:0046872">
    <property type="term" value="F:metal ion binding"/>
    <property type="evidence" value="ECO:0007669"/>
    <property type="project" value="UniProtKB-KW"/>
</dbReference>
<dbReference type="PANTHER" id="PTHR35848:SF6">
    <property type="entry name" value="CUPIN TYPE-2 DOMAIN-CONTAINING PROTEIN"/>
    <property type="match status" value="1"/>
</dbReference>
<dbReference type="AlphaFoldDB" id="A0A839K4D1"/>
<evidence type="ECO:0000313" key="4">
    <source>
        <dbReference type="Proteomes" id="UP000574276"/>
    </source>
</evidence>
<dbReference type="Gene3D" id="2.60.120.10">
    <property type="entry name" value="Jelly Rolls"/>
    <property type="match status" value="1"/>
</dbReference>
<protein>
    <submittedName>
        <fullName evidence="3">Cupin domain-containing protein</fullName>
    </submittedName>
</protein>
<accession>A0A839K4D1</accession>
<sequence>MNTMKGTHYSMVNVGALGNFTGKTFVKEMLNTTGMEVSLGTLGVGESVPFFHHHKENEEVYIVLSGKGEFTIDGDKIAVESGSVIRIAPVASRCTHNTGNEPLIYICIQAKEGSLGGYTVTDGVIEE</sequence>
<dbReference type="InterPro" id="IPR051610">
    <property type="entry name" value="GPI/OXD"/>
</dbReference>
<dbReference type="PANTHER" id="PTHR35848">
    <property type="entry name" value="OXALATE-BINDING PROTEIN"/>
    <property type="match status" value="1"/>
</dbReference>
<dbReference type="InterPro" id="IPR011051">
    <property type="entry name" value="RmlC_Cupin_sf"/>
</dbReference>
<reference evidence="3 4" key="1">
    <citation type="submission" date="2020-07" db="EMBL/GenBank/DDBJ databases">
        <title>Characterization and genome sequencing of isolate MD1, a novel member within the family Lachnospiraceae.</title>
        <authorList>
            <person name="Rettenmaier R."/>
            <person name="Di Bello L."/>
            <person name="Zinser C."/>
            <person name="Scheitz K."/>
            <person name="Liebl W."/>
            <person name="Zverlov V."/>
        </authorList>
    </citation>
    <scope>NUCLEOTIDE SEQUENCE [LARGE SCALE GENOMIC DNA]</scope>
    <source>
        <strain evidence="3 4">MD1</strain>
    </source>
</reference>
<dbReference type="InterPro" id="IPR014710">
    <property type="entry name" value="RmlC-like_jellyroll"/>
</dbReference>
<keyword evidence="1" id="KW-0479">Metal-binding</keyword>
<dbReference type="Proteomes" id="UP000574276">
    <property type="component" value="Unassembled WGS sequence"/>
</dbReference>
<feature type="domain" description="Cupin type-2" evidence="2">
    <location>
        <begin position="41"/>
        <end position="108"/>
    </location>
</feature>
<evidence type="ECO:0000313" key="3">
    <source>
        <dbReference type="EMBL" id="MBB2184228.1"/>
    </source>
</evidence>
<organism evidence="3 4">
    <name type="scientific">Variimorphobacter saccharofermentans</name>
    <dbReference type="NCBI Taxonomy" id="2755051"/>
    <lineage>
        <taxon>Bacteria</taxon>
        <taxon>Bacillati</taxon>
        <taxon>Bacillota</taxon>
        <taxon>Clostridia</taxon>
        <taxon>Lachnospirales</taxon>
        <taxon>Lachnospiraceae</taxon>
        <taxon>Variimorphobacter</taxon>
    </lineage>
</organism>
<evidence type="ECO:0000256" key="1">
    <source>
        <dbReference type="ARBA" id="ARBA00022723"/>
    </source>
</evidence>